<feature type="transmembrane region" description="Helical" evidence="6">
    <location>
        <begin position="163"/>
        <end position="184"/>
    </location>
</feature>
<evidence type="ECO:0000256" key="5">
    <source>
        <dbReference type="ARBA" id="ARBA00023136"/>
    </source>
</evidence>
<feature type="transmembrane region" description="Helical" evidence="6">
    <location>
        <begin position="73"/>
        <end position="92"/>
    </location>
</feature>
<feature type="transmembrane region" description="Helical" evidence="6">
    <location>
        <begin position="104"/>
        <end position="124"/>
    </location>
</feature>
<keyword evidence="4 6" id="KW-1133">Transmembrane helix</keyword>
<keyword evidence="3 6" id="KW-0812">Transmembrane</keyword>
<dbReference type="EMBL" id="CAHP01000015">
    <property type="protein sequence ID" value="CCG40959.1"/>
    <property type="molecule type" value="Genomic_DNA"/>
</dbReference>
<dbReference type="SUPFAM" id="SSF103473">
    <property type="entry name" value="MFS general substrate transporter"/>
    <property type="match status" value="1"/>
</dbReference>
<reference evidence="8 9" key="1">
    <citation type="journal article" date="2012" name="J. Bacteriol.">
        <title>Draft Genome Sequence of the Purple Photosynthetic Bacterium Phaeospirillum molischianum DSM120, a Particularly Versatile Bacterium.</title>
        <authorList>
            <person name="Duquesne K."/>
            <person name="Prima V."/>
            <person name="Ji B."/>
            <person name="Rouy Z."/>
            <person name="Medigue C."/>
            <person name="Talla E."/>
            <person name="Sturgis J.N."/>
        </authorList>
    </citation>
    <scope>NUCLEOTIDE SEQUENCE [LARGE SCALE GENOMIC DNA]</scope>
    <source>
        <strain evidence="9">DSM120</strain>
    </source>
</reference>
<evidence type="ECO:0000259" key="7">
    <source>
        <dbReference type="PROSITE" id="PS50850"/>
    </source>
</evidence>
<dbReference type="PROSITE" id="PS50850">
    <property type="entry name" value="MFS"/>
    <property type="match status" value="1"/>
</dbReference>
<organism evidence="8 9">
    <name type="scientific">Magnetospirillum molischianum DSM 120</name>
    <dbReference type="NCBI Taxonomy" id="1150626"/>
    <lineage>
        <taxon>Bacteria</taxon>
        <taxon>Pseudomonadati</taxon>
        <taxon>Pseudomonadota</taxon>
        <taxon>Alphaproteobacteria</taxon>
        <taxon>Rhodospirillales</taxon>
        <taxon>Rhodospirillaceae</taxon>
        <taxon>Magnetospirillum</taxon>
    </lineage>
</organism>
<feature type="transmembrane region" description="Helical" evidence="6">
    <location>
        <begin position="302"/>
        <end position="322"/>
    </location>
</feature>
<dbReference type="AlphaFoldDB" id="H8FRH1"/>
<proteinExistence type="predicted"/>
<sequence>MEKPYTLNNSVPEFLIRQQLTLDGRTVMTPPVRTDWPAVLLAVGAGVAAAFQVGKAPIALPFIRAELGLDLSAASWILSMLALMGAIAGGAMGSVVTRLGPRRLLPAGLALIAFGSLAGGLAPSQGFLLASRVAEGIGLTVVVIAAPALITVATSPQDRHTAFGLWACFMPFGMAVSMMAAPLLPLIGWRGLWLGMAAFLACYALLAWIRLPASTGHGGSSPSRLWHDLLRTVSSPGPVLLAVIFACYTTAYIALTGFLPTLLIERMGVTPGQAGMMTAAVAAANIVGNLATGPLLRWGVPRWVPIILANITIAASAIGIFSPATPVPLAYALCLVFSAVGGLLPGCVLGGAPPYAPDSRLVPVTLGLIMQGSNIGQVTGPVVVGAAVAWWGWSAAAPLLAGVTLTGAALTLVLRRVRLPG</sequence>
<dbReference type="Gene3D" id="1.20.1250.20">
    <property type="entry name" value="MFS general substrate transporter like domains"/>
    <property type="match status" value="2"/>
</dbReference>
<keyword evidence="5 6" id="KW-0472">Membrane</keyword>
<dbReference type="Proteomes" id="UP000004169">
    <property type="component" value="Unassembled WGS sequence"/>
</dbReference>
<feature type="transmembrane region" description="Helical" evidence="6">
    <location>
        <begin position="239"/>
        <end position="264"/>
    </location>
</feature>
<dbReference type="STRING" id="1150626.PHAMO_220077"/>
<feature type="transmembrane region" description="Helical" evidence="6">
    <location>
        <begin position="329"/>
        <end position="352"/>
    </location>
</feature>
<dbReference type="eggNOG" id="COG2814">
    <property type="taxonomic scope" value="Bacteria"/>
</dbReference>
<evidence type="ECO:0000256" key="4">
    <source>
        <dbReference type="ARBA" id="ARBA00022989"/>
    </source>
</evidence>
<feature type="transmembrane region" description="Helical" evidence="6">
    <location>
        <begin position="136"/>
        <end position="157"/>
    </location>
</feature>
<dbReference type="InterPro" id="IPR020846">
    <property type="entry name" value="MFS_dom"/>
</dbReference>
<feature type="transmembrane region" description="Helical" evidence="6">
    <location>
        <begin position="191"/>
        <end position="211"/>
    </location>
</feature>
<evidence type="ECO:0000313" key="8">
    <source>
        <dbReference type="EMBL" id="CCG40959.1"/>
    </source>
</evidence>
<dbReference type="GO" id="GO:0022857">
    <property type="term" value="F:transmembrane transporter activity"/>
    <property type="evidence" value="ECO:0007669"/>
    <property type="project" value="InterPro"/>
</dbReference>
<evidence type="ECO:0000313" key="9">
    <source>
        <dbReference type="Proteomes" id="UP000004169"/>
    </source>
</evidence>
<dbReference type="InterPro" id="IPR050189">
    <property type="entry name" value="MFS_Efflux_Transporters"/>
</dbReference>
<name>H8FRH1_MAGML</name>
<comment type="subcellular location">
    <subcellularLocation>
        <location evidence="1">Cell membrane</location>
        <topology evidence="1">Multi-pass membrane protein</topology>
    </subcellularLocation>
</comment>
<accession>H8FRH1</accession>
<dbReference type="InterPro" id="IPR011701">
    <property type="entry name" value="MFS"/>
</dbReference>
<evidence type="ECO:0000256" key="6">
    <source>
        <dbReference type="SAM" id="Phobius"/>
    </source>
</evidence>
<comment type="caution">
    <text evidence="8">The sequence shown here is derived from an EMBL/GenBank/DDBJ whole genome shotgun (WGS) entry which is preliminary data.</text>
</comment>
<feature type="domain" description="Major facilitator superfamily (MFS) profile" evidence="7">
    <location>
        <begin position="38"/>
        <end position="419"/>
    </location>
</feature>
<dbReference type="PANTHER" id="PTHR43124">
    <property type="entry name" value="PURINE EFFLUX PUMP PBUE"/>
    <property type="match status" value="1"/>
</dbReference>
<protein>
    <submittedName>
        <fullName evidence="8">Permease of the major facilitator superfamily</fullName>
    </submittedName>
</protein>
<evidence type="ECO:0000256" key="1">
    <source>
        <dbReference type="ARBA" id="ARBA00004651"/>
    </source>
</evidence>
<dbReference type="Pfam" id="PF07690">
    <property type="entry name" value="MFS_1"/>
    <property type="match status" value="1"/>
</dbReference>
<evidence type="ECO:0000256" key="2">
    <source>
        <dbReference type="ARBA" id="ARBA00022475"/>
    </source>
</evidence>
<feature type="transmembrane region" description="Helical" evidence="6">
    <location>
        <begin position="276"/>
        <end position="296"/>
    </location>
</feature>
<dbReference type="GO" id="GO:0005886">
    <property type="term" value="C:plasma membrane"/>
    <property type="evidence" value="ECO:0007669"/>
    <property type="project" value="UniProtKB-SubCell"/>
</dbReference>
<feature type="transmembrane region" description="Helical" evidence="6">
    <location>
        <begin position="36"/>
        <end position="53"/>
    </location>
</feature>
<dbReference type="InterPro" id="IPR036259">
    <property type="entry name" value="MFS_trans_sf"/>
</dbReference>
<feature type="transmembrane region" description="Helical" evidence="6">
    <location>
        <begin position="390"/>
        <end position="414"/>
    </location>
</feature>
<keyword evidence="2" id="KW-1003">Cell membrane</keyword>
<gene>
    <name evidence="8" type="ORF">PHAMO_220077</name>
</gene>
<dbReference type="PANTHER" id="PTHR43124:SF3">
    <property type="entry name" value="CHLORAMPHENICOL EFFLUX PUMP RV0191"/>
    <property type="match status" value="1"/>
</dbReference>
<evidence type="ECO:0000256" key="3">
    <source>
        <dbReference type="ARBA" id="ARBA00022692"/>
    </source>
</evidence>
<keyword evidence="9" id="KW-1185">Reference proteome</keyword>